<evidence type="ECO:0000256" key="4">
    <source>
        <dbReference type="ARBA" id="ARBA00012094"/>
    </source>
</evidence>
<reference evidence="17 19" key="2">
    <citation type="submission" date="2017-06" db="EMBL/GenBank/DDBJ databases">
        <title>Identification of a new gene, sdsY, involved in staphylococcal internalization in non-professional phagocytic cells (NPPCs).</title>
        <authorList>
            <person name="Maali Y."/>
            <person name="Martins-Simoes P."/>
            <person name="Trouillet-Assant S."/>
            <person name="Laurent F."/>
            <person name="Diot A."/>
            <person name="Verhoeven P."/>
            <person name="Bouvard D."/>
            <person name="Vandenesch F."/>
            <person name="Bes M."/>
        </authorList>
    </citation>
    <scope>NUCLEOTIDE SEQUENCE [LARGE SCALE GENOMIC DNA]</scope>
    <source>
        <strain evidence="17 19">Heidy</strain>
    </source>
</reference>
<keyword evidence="8 13" id="KW-0460">Magnesium</keyword>
<dbReference type="Pfam" id="PF09298">
    <property type="entry name" value="FAA_hydrolase_N"/>
    <property type="match status" value="1"/>
</dbReference>
<evidence type="ECO:0000313" key="17">
    <source>
        <dbReference type="EMBL" id="RIZ56386.1"/>
    </source>
</evidence>
<feature type="binding site" evidence="13">
    <location>
        <position position="128"/>
    </location>
    <ligand>
        <name>Ca(2+)</name>
        <dbReference type="ChEBI" id="CHEBI:29108"/>
    </ligand>
</feature>
<comment type="cofactor">
    <cofactor evidence="1 13">
        <name>Ca(2+)</name>
        <dbReference type="ChEBI" id="CHEBI:29108"/>
    </cofactor>
</comment>
<dbReference type="NCBIfam" id="TIGR01266">
    <property type="entry name" value="fum_ac_acetase"/>
    <property type="match status" value="1"/>
</dbReference>
<keyword evidence="7 13" id="KW-0106">Calcium</keyword>
<organism evidence="16 18">
    <name type="scientific">Staphylococcus delphini</name>
    <dbReference type="NCBI Taxonomy" id="53344"/>
    <lineage>
        <taxon>Bacteria</taxon>
        <taxon>Bacillati</taxon>
        <taxon>Bacillota</taxon>
        <taxon>Bacilli</taxon>
        <taxon>Bacillales</taxon>
        <taxon>Staphylococcaceae</taxon>
        <taxon>Staphylococcus</taxon>
        <taxon>Staphylococcus intermedius group</taxon>
    </lineage>
</organism>
<feature type="domain" description="Fumarylacetoacetase N-terminal" evidence="15">
    <location>
        <begin position="16"/>
        <end position="120"/>
    </location>
</feature>
<evidence type="ECO:0000256" key="10">
    <source>
        <dbReference type="ARBA" id="ARBA00023232"/>
    </source>
</evidence>
<evidence type="ECO:0000313" key="18">
    <source>
        <dbReference type="Proteomes" id="UP000217473"/>
    </source>
</evidence>
<keyword evidence="19" id="KW-1185">Reference proteome</keyword>
<evidence type="ECO:0000256" key="3">
    <source>
        <dbReference type="ARBA" id="ARBA00004782"/>
    </source>
</evidence>
<dbReference type="EMBL" id="NIPK01000001">
    <property type="protein sequence ID" value="RIZ56386.1"/>
    <property type="molecule type" value="Genomic_DNA"/>
</dbReference>
<evidence type="ECO:0000313" key="16">
    <source>
        <dbReference type="EMBL" id="PCF52757.1"/>
    </source>
</evidence>
<feature type="binding site" evidence="13">
    <location>
        <position position="203"/>
    </location>
    <ligand>
        <name>Ca(2+)</name>
        <dbReference type="ChEBI" id="CHEBI:29108"/>
    </ligand>
</feature>
<evidence type="ECO:0000256" key="1">
    <source>
        <dbReference type="ARBA" id="ARBA00001913"/>
    </source>
</evidence>
<accession>A0AAX0QXE8</accession>
<dbReference type="EMBL" id="MWUR01000001">
    <property type="protein sequence ID" value="PCF52757.1"/>
    <property type="molecule type" value="Genomic_DNA"/>
</dbReference>
<evidence type="ECO:0000256" key="5">
    <source>
        <dbReference type="ARBA" id="ARBA00022723"/>
    </source>
</evidence>
<comment type="pathway">
    <text evidence="3">Amino-acid degradation; L-phenylalanine degradation; acetoacetate and fumarate from L-phenylalanine: step 6/6.</text>
</comment>
<feature type="binding site" evidence="13">
    <location>
        <position position="235"/>
    </location>
    <ligand>
        <name>Mg(2+)</name>
        <dbReference type="ChEBI" id="CHEBI:18420"/>
    </ligand>
</feature>
<feature type="binding site" evidence="13">
    <location>
        <position position="201"/>
    </location>
    <ligand>
        <name>Ca(2+)</name>
        <dbReference type="ChEBI" id="CHEBI:29108"/>
    </ligand>
</feature>
<dbReference type="GO" id="GO:0006559">
    <property type="term" value="P:L-phenylalanine catabolic process"/>
    <property type="evidence" value="ECO:0007669"/>
    <property type="project" value="UniProtKB-KW"/>
</dbReference>
<comment type="caution">
    <text evidence="16">The sequence shown here is derived from an EMBL/GenBank/DDBJ whole genome shotgun (WGS) entry which is preliminary data.</text>
</comment>
<evidence type="ECO:0000256" key="9">
    <source>
        <dbReference type="ARBA" id="ARBA00022878"/>
    </source>
</evidence>
<dbReference type="FunFam" id="3.90.850.10:FF:000009">
    <property type="entry name" value="Fumarylacetoacetase"/>
    <property type="match status" value="1"/>
</dbReference>
<name>A0AAX0QXE8_9STAP</name>
<evidence type="ECO:0000256" key="13">
    <source>
        <dbReference type="PIRSR" id="PIRSR605959-3"/>
    </source>
</evidence>
<evidence type="ECO:0000256" key="7">
    <source>
        <dbReference type="ARBA" id="ARBA00022837"/>
    </source>
</evidence>
<dbReference type="Gene3D" id="3.90.850.10">
    <property type="entry name" value="Fumarylacetoacetase-like, C-terminal domain"/>
    <property type="match status" value="1"/>
</dbReference>
<evidence type="ECO:0000313" key="19">
    <source>
        <dbReference type="Proteomes" id="UP000266198"/>
    </source>
</evidence>
<evidence type="ECO:0000259" key="15">
    <source>
        <dbReference type="Pfam" id="PF09298"/>
    </source>
</evidence>
<feature type="binding site" evidence="12">
    <location>
        <position position="353"/>
    </location>
    <ligand>
        <name>substrate</name>
    </ligand>
</feature>
<feature type="domain" description="Fumarylacetoacetase-like C-terminal" evidence="14">
    <location>
        <begin position="127"/>
        <end position="413"/>
    </location>
</feature>
<evidence type="ECO:0000256" key="6">
    <source>
        <dbReference type="ARBA" id="ARBA00022801"/>
    </source>
</evidence>
<dbReference type="GO" id="GO:0006572">
    <property type="term" value="P:L-tyrosine catabolic process"/>
    <property type="evidence" value="ECO:0007669"/>
    <property type="project" value="UniProtKB-KW"/>
</dbReference>
<dbReference type="PANTHER" id="PTHR43069">
    <property type="entry name" value="FUMARYLACETOACETASE"/>
    <property type="match status" value="1"/>
</dbReference>
<keyword evidence="6" id="KW-0378">Hydrolase</keyword>
<dbReference type="GO" id="GO:1902000">
    <property type="term" value="P:homogentisate catabolic process"/>
    <property type="evidence" value="ECO:0007669"/>
    <property type="project" value="TreeGrafter"/>
</dbReference>
<dbReference type="SUPFAM" id="SSF63433">
    <property type="entry name" value="Fumarylacetoacetate hydrolase, FAH, N-terminal domain"/>
    <property type="match status" value="1"/>
</dbReference>
<comment type="cofactor">
    <cofactor evidence="2 13">
        <name>Mg(2+)</name>
        <dbReference type="ChEBI" id="CHEBI:18420"/>
    </cofactor>
</comment>
<proteinExistence type="predicted"/>
<dbReference type="InterPro" id="IPR005959">
    <property type="entry name" value="Fumarylacetoacetase"/>
</dbReference>
<dbReference type="AlphaFoldDB" id="A0AAX0QXE8"/>
<feature type="active site" description="Proton acceptor" evidence="11">
    <location>
        <position position="135"/>
    </location>
</feature>
<dbReference type="RefSeq" id="WP_096595994.1">
    <property type="nucleotide sequence ID" value="NZ_LR134263.1"/>
</dbReference>
<evidence type="ECO:0000259" key="14">
    <source>
        <dbReference type="Pfam" id="PF01557"/>
    </source>
</evidence>
<dbReference type="GO" id="GO:0046872">
    <property type="term" value="F:metal ion binding"/>
    <property type="evidence" value="ECO:0007669"/>
    <property type="project" value="UniProtKB-KW"/>
</dbReference>
<evidence type="ECO:0000256" key="8">
    <source>
        <dbReference type="ARBA" id="ARBA00022842"/>
    </source>
</evidence>
<dbReference type="InterPro" id="IPR015377">
    <property type="entry name" value="Fumarylacetoacetase_N"/>
</dbReference>
<feature type="binding site" evidence="13">
    <location>
        <position position="235"/>
    </location>
    <ligand>
        <name>Ca(2+)</name>
        <dbReference type="ChEBI" id="CHEBI:29108"/>
    </ligand>
</feature>
<keyword evidence="10" id="KW-0585">Phenylalanine catabolism</keyword>
<gene>
    <name evidence="17" type="primary">fahA</name>
    <name evidence="16" type="ORF">B5C07_00900</name>
    <name evidence="17" type="ORF">CDL68_00105</name>
</gene>
<feature type="binding site" evidence="13">
    <location>
        <position position="255"/>
    </location>
    <ligand>
        <name>Mg(2+)</name>
        <dbReference type="ChEBI" id="CHEBI:18420"/>
    </ligand>
</feature>
<dbReference type="Gene3D" id="2.30.30.230">
    <property type="entry name" value="Fumarylacetoacetase, N-terminal domain"/>
    <property type="match status" value="1"/>
</dbReference>
<dbReference type="GO" id="GO:0004334">
    <property type="term" value="F:fumarylacetoacetase activity"/>
    <property type="evidence" value="ECO:0007669"/>
    <property type="project" value="UniProtKB-EC"/>
</dbReference>
<dbReference type="EC" id="3.7.1.2" evidence="4"/>
<keyword evidence="9" id="KW-0828">Tyrosine catabolism</keyword>
<feature type="binding site" evidence="12">
    <location>
        <position position="242"/>
    </location>
    <ligand>
        <name>substrate</name>
    </ligand>
</feature>
<dbReference type="Proteomes" id="UP000217473">
    <property type="component" value="Unassembled WGS sequence"/>
</dbReference>
<reference evidence="16 18" key="1">
    <citation type="journal article" date="2017" name="PLoS ONE">
        <title>Development of a real-time PCR for detection of Staphylococcus pseudintermedius using a novel automated comparison of whole-genome sequences.</title>
        <authorList>
            <person name="Verstappen K.M."/>
            <person name="Huijbregts L."/>
            <person name="Spaninks M."/>
            <person name="Wagenaar J.A."/>
            <person name="Fluit A.C."/>
            <person name="Duim B."/>
        </authorList>
    </citation>
    <scope>NUCLEOTIDE SEQUENCE [LARGE SCALE GENOMIC DNA]</scope>
    <source>
        <strain evidence="16 18">15S02591-1</strain>
    </source>
</reference>
<dbReference type="Proteomes" id="UP000266198">
    <property type="component" value="Unassembled WGS sequence"/>
</dbReference>
<protein>
    <recommendedName>
        <fullName evidence="4">fumarylacetoacetase</fullName>
        <ecNumber evidence="4">3.7.1.2</ecNumber>
    </recommendedName>
</protein>
<dbReference type="Pfam" id="PF01557">
    <property type="entry name" value="FAA_hydrolase"/>
    <property type="match status" value="1"/>
</dbReference>
<keyword evidence="5 13" id="KW-0479">Metal-binding</keyword>
<dbReference type="PANTHER" id="PTHR43069:SF2">
    <property type="entry name" value="FUMARYLACETOACETASE"/>
    <property type="match status" value="1"/>
</dbReference>
<evidence type="ECO:0000256" key="12">
    <source>
        <dbReference type="PIRSR" id="PIRSR605959-2"/>
    </source>
</evidence>
<sequence length="419" mass="46565">MKSFLDIDPKSDFPIQNLPYGVFSTANDADKHVGVAIGTYVLDVTALEREGLLDDVLQGHRNVFNQGVINPFLALKNDIWSAVRKKLQTLLSIEDETLQSHDALRERVLISQQNIQLHVPVKVNDYTDFYASKNHATNVGTLFRGKDNALMPNWTHLPIGYHGRASSIVMSGTAIQRPVGQTKPKDADQPLFGPCQQLDYEYEMGFIVGYGNALQNPIDVKHAKDHVFGVVIVNDWSARDIQAWEYQPLGPFLAKNFATSISPWIVTMEALEAFKTAGPQQDPVPFDYLQDPESDNSFDLTLETYLKPAEVDVPTMIAQTNYNSTYWSIAQMVAHHTITGCNLQTGDMLATGTISGKTRHERGSLMEIAWRGSEPVQIGNVTRSWLEDGDTLTMKAYAENGTYRIGFGEVTGTILPAQS</sequence>
<feature type="binding site" evidence="13">
    <location>
        <position position="259"/>
    </location>
    <ligand>
        <name>Mg(2+)</name>
        <dbReference type="ChEBI" id="CHEBI:18420"/>
    </ligand>
</feature>
<dbReference type="InterPro" id="IPR036462">
    <property type="entry name" value="Fumarylacetoacetase_N_sf"/>
</dbReference>
<evidence type="ECO:0000256" key="2">
    <source>
        <dbReference type="ARBA" id="ARBA00001946"/>
    </source>
</evidence>
<feature type="binding site" evidence="12">
    <location>
        <position position="144"/>
    </location>
    <ligand>
        <name>substrate</name>
    </ligand>
</feature>
<dbReference type="SUPFAM" id="SSF56529">
    <property type="entry name" value="FAH"/>
    <property type="match status" value="1"/>
</dbReference>
<feature type="binding site" evidence="12">
    <location>
        <position position="246"/>
    </location>
    <ligand>
        <name>substrate</name>
    </ligand>
</feature>
<dbReference type="InterPro" id="IPR036663">
    <property type="entry name" value="Fumarylacetoacetase_C_sf"/>
</dbReference>
<evidence type="ECO:0000256" key="11">
    <source>
        <dbReference type="PIRSR" id="PIRSR605959-1"/>
    </source>
</evidence>
<dbReference type="InterPro" id="IPR011234">
    <property type="entry name" value="Fumarylacetoacetase-like_C"/>
</dbReference>
<feature type="binding site" evidence="12">
    <location>
        <position position="130"/>
    </location>
    <ligand>
        <name>substrate</name>
    </ligand>
</feature>